<dbReference type="Pfam" id="PF13581">
    <property type="entry name" value="HATPase_c_2"/>
    <property type="match status" value="1"/>
</dbReference>
<comment type="caution">
    <text evidence="2">The sequence shown here is derived from an EMBL/GenBank/DDBJ whole genome shotgun (WGS) entry which is preliminary data.</text>
</comment>
<dbReference type="AlphaFoldDB" id="A0A2T0LX65"/>
<name>A0A2T0LX65_9PSEU</name>
<dbReference type="InterPro" id="IPR003594">
    <property type="entry name" value="HATPase_dom"/>
</dbReference>
<keyword evidence="2" id="KW-0808">Transferase</keyword>
<dbReference type="GO" id="GO:0016301">
    <property type="term" value="F:kinase activity"/>
    <property type="evidence" value="ECO:0007669"/>
    <property type="project" value="UniProtKB-KW"/>
</dbReference>
<keyword evidence="3" id="KW-1185">Reference proteome</keyword>
<evidence type="ECO:0000313" key="2">
    <source>
        <dbReference type="EMBL" id="PRX48614.1"/>
    </source>
</evidence>
<dbReference type="OrthoDB" id="3694612at2"/>
<sequence>MREPELAEWIGYRSAGPVELRLPAQARQLSLLRTVAHQVALGAGFDRDEVADIKLAVDEACTCLISRSVPGAMLSCRYITTPEAVRVTVSTTTREGTLPSQEAFGWQVLRTLTDSLAAWRDEQNGHRAADRAVHIVFAKLRHVSVH</sequence>
<evidence type="ECO:0000313" key="3">
    <source>
        <dbReference type="Proteomes" id="UP000238362"/>
    </source>
</evidence>
<dbReference type="RefSeq" id="WP_106178677.1">
    <property type="nucleotide sequence ID" value="NZ_PVNH01000004.1"/>
</dbReference>
<feature type="domain" description="Histidine kinase/HSP90-like ATPase" evidence="1">
    <location>
        <begin position="22"/>
        <end position="90"/>
    </location>
</feature>
<evidence type="ECO:0000259" key="1">
    <source>
        <dbReference type="Pfam" id="PF13581"/>
    </source>
</evidence>
<dbReference type="InterPro" id="IPR036890">
    <property type="entry name" value="HATPase_C_sf"/>
</dbReference>
<keyword evidence="2" id="KW-0418">Kinase</keyword>
<dbReference type="Gene3D" id="3.30.565.10">
    <property type="entry name" value="Histidine kinase-like ATPase, C-terminal domain"/>
    <property type="match status" value="1"/>
</dbReference>
<accession>A0A2T0LX65</accession>
<protein>
    <submittedName>
        <fullName evidence="2">Serine/threonine-protein kinase RsbW</fullName>
    </submittedName>
</protein>
<dbReference type="EMBL" id="PVNH01000004">
    <property type="protein sequence ID" value="PRX48614.1"/>
    <property type="molecule type" value="Genomic_DNA"/>
</dbReference>
<proteinExistence type="predicted"/>
<organism evidence="2 3">
    <name type="scientific">Prauserella shujinwangii</name>
    <dbReference type="NCBI Taxonomy" id="1453103"/>
    <lineage>
        <taxon>Bacteria</taxon>
        <taxon>Bacillati</taxon>
        <taxon>Actinomycetota</taxon>
        <taxon>Actinomycetes</taxon>
        <taxon>Pseudonocardiales</taxon>
        <taxon>Pseudonocardiaceae</taxon>
        <taxon>Prauserella</taxon>
    </lineage>
</organism>
<gene>
    <name evidence="2" type="ORF">B0I33_104431</name>
</gene>
<dbReference type="Proteomes" id="UP000238362">
    <property type="component" value="Unassembled WGS sequence"/>
</dbReference>
<reference evidence="2 3" key="1">
    <citation type="submission" date="2018-03" db="EMBL/GenBank/DDBJ databases">
        <title>Genomic Encyclopedia of Type Strains, Phase III (KMG-III): the genomes of soil and plant-associated and newly described type strains.</title>
        <authorList>
            <person name="Whitman W."/>
        </authorList>
    </citation>
    <scope>NUCLEOTIDE SEQUENCE [LARGE SCALE GENOMIC DNA]</scope>
    <source>
        <strain evidence="2 3">CGMCC 4.7125</strain>
    </source>
</reference>